<dbReference type="STRING" id="4790.A0A0W8CMW6"/>
<dbReference type="EMBL" id="LNFO01002532">
    <property type="protein sequence ID" value="KUF85448.1"/>
    <property type="molecule type" value="Genomic_DNA"/>
</dbReference>
<dbReference type="PANTHER" id="PTHR31569">
    <property type="entry name" value="SWIM-TYPE DOMAIN-CONTAINING PROTEIN"/>
    <property type="match status" value="1"/>
</dbReference>
<evidence type="ECO:0000313" key="3">
    <source>
        <dbReference type="EMBL" id="KUF85448.1"/>
    </source>
</evidence>
<dbReference type="InterPro" id="IPR048324">
    <property type="entry name" value="ZSWIM1-3_RNaseH-like"/>
</dbReference>
<gene>
    <name evidence="3" type="ORF">AM587_10003049</name>
</gene>
<proteinExistence type="predicted"/>
<organism evidence="3 4">
    <name type="scientific">Phytophthora nicotianae</name>
    <name type="common">Potato buckeye rot agent</name>
    <name type="synonym">Phytophthora parasitica</name>
    <dbReference type="NCBI Taxonomy" id="4792"/>
    <lineage>
        <taxon>Eukaryota</taxon>
        <taxon>Sar</taxon>
        <taxon>Stramenopiles</taxon>
        <taxon>Oomycota</taxon>
        <taxon>Peronosporomycetes</taxon>
        <taxon>Peronosporales</taxon>
        <taxon>Peronosporaceae</taxon>
        <taxon>Phytophthora</taxon>
    </lineage>
</organism>
<accession>A0A0W8CMW6</accession>
<evidence type="ECO:0000313" key="4">
    <source>
        <dbReference type="Proteomes" id="UP000052943"/>
    </source>
</evidence>
<comment type="caution">
    <text evidence="3">The sequence shown here is derived from an EMBL/GenBank/DDBJ whole genome shotgun (WGS) entry which is preliminary data.</text>
</comment>
<sequence length="323" mass="37248">MNKTAFSTFEEFEEAFKAYCQDSHQCYKRRSSISISSRNKRQKFQFDSSYGPYYHIVYICTHGWEDRDRGKGSRPIQRLRNTECKAGLSVTLRRTRSQDGSTYCQYVVTQQTTIHTHPVNEAIWRAYAENRRVNDPNVVGMVRILVKTKSPFKQIHQYVAESSGRLQLSLLHYFAQVYFYTGKDVLPQDVRNMISKIKGEVKQEPVEIRVDTLLNDFVGNNQGNVANLFKNEADIATCITFQTAGMRKFFHLFPEVLLVDTTHKTNDLKYKLFGFMVHDSFGGGQFVQHALIDAETKENMSTAVATFKTNNPNWTRVEVIMVG</sequence>
<evidence type="ECO:0000259" key="2">
    <source>
        <dbReference type="Pfam" id="PF21599"/>
    </source>
</evidence>
<evidence type="ECO:0000259" key="1">
    <source>
        <dbReference type="Pfam" id="PF21056"/>
    </source>
</evidence>
<dbReference type="InterPro" id="IPR048325">
    <property type="entry name" value="ZSWIM3_N"/>
</dbReference>
<dbReference type="AlphaFoldDB" id="A0A0W8CMW6"/>
<dbReference type="Pfam" id="PF21056">
    <property type="entry name" value="ZSWIM1-3_RNaseH-like"/>
    <property type="match status" value="1"/>
</dbReference>
<dbReference type="PANTHER" id="PTHR31569:SF4">
    <property type="entry name" value="SWIM-TYPE DOMAIN-CONTAINING PROTEIN"/>
    <property type="match status" value="1"/>
</dbReference>
<name>A0A0W8CMW6_PHYNI</name>
<feature type="domain" description="ZSWIM1/3 RNaseH-like" evidence="1">
    <location>
        <begin position="216"/>
        <end position="322"/>
    </location>
</feature>
<protein>
    <submittedName>
        <fullName evidence="3">Uncharacterized protein</fullName>
    </submittedName>
</protein>
<reference evidence="3 4" key="1">
    <citation type="submission" date="2015-11" db="EMBL/GenBank/DDBJ databases">
        <title>Genomes and virulence difference between two physiological races of Phytophthora nicotianae.</title>
        <authorList>
            <person name="Liu H."/>
            <person name="Ma X."/>
            <person name="Yu H."/>
            <person name="Fang D."/>
            <person name="Li Y."/>
            <person name="Wang X."/>
            <person name="Wang W."/>
            <person name="Dong Y."/>
            <person name="Xiao B."/>
        </authorList>
    </citation>
    <scope>NUCLEOTIDE SEQUENCE [LARGE SCALE GENOMIC DNA]</scope>
    <source>
        <strain evidence="4">race 0</strain>
    </source>
</reference>
<dbReference type="InterPro" id="IPR052579">
    <property type="entry name" value="Zinc_finger_SWIM"/>
</dbReference>
<dbReference type="Pfam" id="PF21599">
    <property type="entry name" value="ZSWIM3_N"/>
    <property type="match status" value="1"/>
</dbReference>
<dbReference type="Proteomes" id="UP000052943">
    <property type="component" value="Unassembled WGS sequence"/>
</dbReference>
<feature type="domain" description="ZSWIM3 N-terminal" evidence="2">
    <location>
        <begin position="4"/>
        <end position="117"/>
    </location>
</feature>